<dbReference type="InterPro" id="IPR023210">
    <property type="entry name" value="NADP_OxRdtase_dom"/>
</dbReference>
<evidence type="ECO:0000313" key="4">
    <source>
        <dbReference type="Proteomes" id="UP001611383"/>
    </source>
</evidence>
<dbReference type="CDD" id="cd19080">
    <property type="entry name" value="AKR_AKR9A_9B"/>
    <property type="match status" value="1"/>
</dbReference>
<gene>
    <name evidence="3" type="ORF">F0U60_53155</name>
</gene>
<evidence type="ECO:0000256" key="1">
    <source>
        <dbReference type="ARBA" id="ARBA00023002"/>
    </source>
</evidence>
<dbReference type="RefSeq" id="WP_395812200.1">
    <property type="nucleotide sequence ID" value="NZ_CP043494.1"/>
</dbReference>
<dbReference type="Gene3D" id="3.20.20.100">
    <property type="entry name" value="NADP-dependent oxidoreductase domain"/>
    <property type="match status" value="1"/>
</dbReference>
<dbReference type="SUPFAM" id="SSF51430">
    <property type="entry name" value="NAD(P)-linked oxidoreductase"/>
    <property type="match status" value="1"/>
</dbReference>
<dbReference type="Pfam" id="PF00248">
    <property type="entry name" value="Aldo_ket_red"/>
    <property type="match status" value="1"/>
</dbReference>
<dbReference type="Proteomes" id="UP001611383">
    <property type="component" value="Chromosome"/>
</dbReference>
<keyword evidence="4" id="KW-1185">Reference proteome</keyword>
<dbReference type="EMBL" id="CP043494">
    <property type="protein sequence ID" value="WNG51897.1"/>
    <property type="molecule type" value="Genomic_DNA"/>
</dbReference>
<evidence type="ECO:0000313" key="3">
    <source>
        <dbReference type="EMBL" id="WNG51897.1"/>
    </source>
</evidence>
<name>A0ABY9X938_9BACT</name>
<dbReference type="PANTHER" id="PTHR43364">
    <property type="entry name" value="NADH-SPECIFIC METHYLGLYOXAL REDUCTASE-RELATED"/>
    <property type="match status" value="1"/>
</dbReference>
<keyword evidence="1" id="KW-0560">Oxidoreductase</keyword>
<feature type="domain" description="NADP-dependent oxidoreductase" evidence="2">
    <location>
        <begin position="16"/>
        <end position="311"/>
    </location>
</feature>
<protein>
    <submittedName>
        <fullName evidence="3">Aldo/keto reductase</fullName>
    </submittedName>
</protein>
<evidence type="ECO:0000259" key="2">
    <source>
        <dbReference type="Pfam" id="PF00248"/>
    </source>
</evidence>
<organism evidence="3 4">
    <name type="scientific">Archangium minus</name>
    <dbReference type="NCBI Taxonomy" id="83450"/>
    <lineage>
        <taxon>Bacteria</taxon>
        <taxon>Pseudomonadati</taxon>
        <taxon>Myxococcota</taxon>
        <taxon>Myxococcia</taxon>
        <taxon>Myxococcales</taxon>
        <taxon>Cystobacterineae</taxon>
        <taxon>Archangiaceae</taxon>
        <taxon>Archangium</taxon>
    </lineage>
</organism>
<sequence length="347" mass="37473">MRYKYLGQSGLRVSNLSLGTGNFGTAWGHGASPADAKAMYDHYRGAGGNFIDTSTNYQFGEAEVYLADMIASDRDDVVLATKYTTGTTADSSLQLTGNGRKSMIQSVEASLRRLKTDRIDLLWAHASDNATPIEEILRAFDDLVRSGKVLYVGLSNFPAWRIAAGATVASLRGWAPLAAIQLEYSLVERAAERDLLPMAEAFGIGVLGYSPLGGGMLTGKYRRGESGRAQTFLSVFVHKEDDGNKNAILDVVQGIADDAGVTPGEVAIRWSMTKGVIPIVGPRTTEQLTTNLRAAELELSAEQIERLDKVSAIPLGYPHKFRKDPFVNQSITGGRAESLDAPSHFVL</sequence>
<dbReference type="InterPro" id="IPR050523">
    <property type="entry name" value="AKR_Detox_Biosynth"/>
</dbReference>
<accession>A0ABY9X938</accession>
<reference evidence="3 4" key="1">
    <citation type="submission" date="2019-08" db="EMBL/GenBank/DDBJ databases">
        <title>Archangium and Cystobacter genomes.</title>
        <authorList>
            <person name="Chen I.-C.K."/>
            <person name="Wielgoss S."/>
        </authorList>
    </citation>
    <scope>NUCLEOTIDE SEQUENCE [LARGE SCALE GENOMIC DNA]</scope>
    <source>
        <strain evidence="3 4">Cbm 6</strain>
    </source>
</reference>
<dbReference type="InterPro" id="IPR036812">
    <property type="entry name" value="NAD(P)_OxRdtase_dom_sf"/>
</dbReference>
<proteinExistence type="predicted"/>
<dbReference type="PANTHER" id="PTHR43364:SF4">
    <property type="entry name" value="NAD(P)-LINKED OXIDOREDUCTASE SUPERFAMILY PROTEIN"/>
    <property type="match status" value="1"/>
</dbReference>